<accession>A0A420YCB7</accession>
<evidence type="ECO:0000313" key="2">
    <source>
        <dbReference type="EMBL" id="RKU45523.1"/>
    </source>
</evidence>
<proteinExistence type="predicted"/>
<keyword evidence="3" id="KW-1185">Reference proteome</keyword>
<protein>
    <submittedName>
        <fullName evidence="2">Uncharacterized protein</fullName>
    </submittedName>
</protein>
<dbReference type="EMBL" id="QVQW01000020">
    <property type="protein sequence ID" value="RKU45523.1"/>
    <property type="molecule type" value="Genomic_DNA"/>
</dbReference>
<sequence length="119" mass="13179">MARDMSVYVYTHTEKDHGFNPGGFHKGGWTEESERRSWIPHKRPTDAGGAVRTFRKRWLSPHNSPPQLHHLEAASQPKGTKYPQLPDKSAKDRAIATSAGGIRAHTSDLGIVSVVAARK</sequence>
<feature type="region of interest" description="Disordered" evidence="1">
    <location>
        <begin position="59"/>
        <end position="94"/>
    </location>
</feature>
<reference evidence="2 3" key="1">
    <citation type="submission" date="2018-08" db="EMBL/GenBank/DDBJ databases">
        <title>Draft genome of the lignicolous fungus Coniochaeta pulveracea.</title>
        <authorList>
            <person name="Borstlap C.J."/>
            <person name="De Witt R.N."/>
            <person name="Botha A."/>
            <person name="Volschenk H."/>
        </authorList>
    </citation>
    <scope>NUCLEOTIDE SEQUENCE [LARGE SCALE GENOMIC DNA]</scope>
    <source>
        <strain evidence="2 3">CAB683</strain>
    </source>
</reference>
<comment type="caution">
    <text evidence="2">The sequence shown here is derived from an EMBL/GenBank/DDBJ whole genome shotgun (WGS) entry which is preliminary data.</text>
</comment>
<evidence type="ECO:0000313" key="3">
    <source>
        <dbReference type="Proteomes" id="UP000275385"/>
    </source>
</evidence>
<dbReference type="Proteomes" id="UP000275385">
    <property type="component" value="Unassembled WGS sequence"/>
</dbReference>
<name>A0A420YCB7_9PEZI</name>
<evidence type="ECO:0000256" key="1">
    <source>
        <dbReference type="SAM" id="MobiDB-lite"/>
    </source>
</evidence>
<gene>
    <name evidence="2" type="ORF">DL546_003436</name>
</gene>
<dbReference type="AlphaFoldDB" id="A0A420YCB7"/>
<organism evidence="2 3">
    <name type="scientific">Coniochaeta pulveracea</name>
    <dbReference type="NCBI Taxonomy" id="177199"/>
    <lineage>
        <taxon>Eukaryota</taxon>
        <taxon>Fungi</taxon>
        <taxon>Dikarya</taxon>
        <taxon>Ascomycota</taxon>
        <taxon>Pezizomycotina</taxon>
        <taxon>Sordariomycetes</taxon>
        <taxon>Sordariomycetidae</taxon>
        <taxon>Coniochaetales</taxon>
        <taxon>Coniochaetaceae</taxon>
        <taxon>Coniochaeta</taxon>
    </lineage>
</organism>